<name>A0A6C0HYH6_9ZZZZ</name>
<sequence>MSMFDNEDGWAAKQKDAERQRIAKEEDAKIMSELTNIIRNGNYDSFVEKINSSKQDFVKKKYNDIGLQIYNNIIFQNRGNQNSFGDCSHLNPSLNMLKILIFEKYNGSSLPFIPDSKFRPLIPCLLQGSSTPDEDRAIINNINKARAQDKYSNSSVGRTFSNLGRTLRSSSYGGGKRAKAGRIRTRRIRTRRIRTRRIKRRHSFKRKK</sequence>
<dbReference type="AlphaFoldDB" id="A0A6C0HYH6"/>
<feature type="region of interest" description="Disordered" evidence="1">
    <location>
        <begin position="167"/>
        <end position="186"/>
    </location>
</feature>
<accession>A0A6C0HYH6</accession>
<feature type="compositionally biased region" description="Basic residues" evidence="1">
    <location>
        <begin position="176"/>
        <end position="186"/>
    </location>
</feature>
<dbReference type="EMBL" id="MN740028">
    <property type="protein sequence ID" value="QHT84893.1"/>
    <property type="molecule type" value="Genomic_DNA"/>
</dbReference>
<evidence type="ECO:0000256" key="1">
    <source>
        <dbReference type="SAM" id="MobiDB-lite"/>
    </source>
</evidence>
<evidence type="ECO:0000313" key="2">
    <source>
        <dbReference type="EMBL" id="QHT84893.1"/>
    </source>
</evidence>
<proteinExistence type="predicted"/>
<reference evidence="2" key="1">
    <citation type="journal article" date="2020" name="Nature">
        <title>Giant virus diversity and host interactions through global metagenomics.</title>
        <authorList>
            <person name="Schulz F."/>
            <person name="Roux S."/>
            <person name="Paez-Espino D."/>
            <person name="Jungbluth S."/>
            <person name="Walsh D.A."/>
            <person name="Denef V.J."/>
            <person name="McMahon K.D."/>
            <person name="Konstantinidis K.T."/>
            <person name="Eloe-Fadrosh E.A."/>
            <person name="Kyrpides N.C."/>
            <person name="Woyke T."/>
        </authorList>
    </citation>
    <scope>NUCLEOTIDE SEQUENCE</scope>
    <source>
        <strain evidence="2">GVMAG-M-3300023184-178</strain>
    </source>
</reference>
<organism evidence="2">
    <name type="scientific">viral metagenome</name>
    <dbReference type="NCBI Taxonomy" id="1070528"/>
    <lineage>
        <taxon>unclassified sequences</taxon>
        <taxon>metagenomes</taxon>
        <taxon>organismal metagenomes</taxon>
    </lineage>
</organism>
<protein>
    <submittedName>
        <fullName evidence="2">Uncharacterized protein</fullName>
    </submittedName>
</protein>